<dbReference type="Proteomes" id="UP000654075">
    <property type="component" value="Unassembled WGS sequence"/>
</dbReference>
<evidence type="ECO:0000256" key="3">
    <source>
        <dbReference type="ARBA" id="ARBA00022679"/>
    </source>
</evidence>
<comment type="caution">
    <text evidence="14">The sequence shown here is derived from an EMBL/GenBank/DDBJ whole genome shotgun (WGS) entry which is preliminary data.</text>
</comment>
<dbReference type="PANTHER" id="PTHR42742">
    <property type="entry name" value="TRANSCRIPTIONAL REPRESSOR MPRA"/>
    <property type="match status" value="1"/>
</dbReference>
<name>A0A813H3V4_POLGL</name>
<evidence type="ECO:0000256" key="1">
    <source>
        <dbReference type="ARBA" id="ARBA00001946"/>
    </source>
</evidence>
<dbReference type="OMA" id="DIQAYYI"/>
<dbReference type="Pfam" id="PF00480">
    <property type="entry name" value="ROK"/>
    <property type="match status" value="1"/>
</dbReference>
<dbReference type="OrthoDB" id="10260668at2759"/>
<evidence type="ECO:0000256" key="10">
    <source>
        <dbReference type="ARBA" id="ARBA00023277"/>
    </source>
</evidence>
<evidence type="ECO:0000256" key="4">
    <source>
        <dbReference type="ARBA" id="ARBA00022723"/>
    </source>
</evidence>
<keyword evidence="6" id="KW-0418">Kinase</keyword>
<dbReference type="Gene3D" id="3.30.420.40">
    <property type="match status" value="2"/>
</dbReference>
<evidence type="ECO:0000313" key="15">
    <source>
        <dbReference type="Proteomes" id="UP000654075"/>
    </source>
</evidence>
<dbReference type="InterPro" id="IPR049874">
    <property type="entry name" value="ROK_cs"/>
</dbReference>
<feature type="region of interest" description="Disordered" evidence="13">
    <location>
        <begin position="318"/>
        <end position="337"/>
    </location>
</feature>
<evidence type="ECO:0000256" key="12">
    <source>
        <dbReference type="ARBA" id="ARBA00048451"/>
    </source>
</evidence>
<evidence type="ECO:0000256" key="11">
    <source>
        <dbReference type="ARBA" id="ARBA00038887"/>
    </source>
</evidence>
<dbReference type="PANTHER" id="PTHR42742:SF3">
    <property type="entry name" value="FRUCTOKINASE"/>
    <property type="match status" value="1"/>
</dbReference>
<dbReference type="FunFam" id="3.30.420.40:FF:000153">
    <property type="entry name" value="Putative fructokinase"/>
    <property type="match status" value="1"/>
</dbReference>
<keyword evidence="9" id="KW-0460">Magnesium</keyword>
<evidence type="ECO:0000256" key="2">
    <source>
        <dbReference type="ARBA" id="ARBA00006479"/>
    </source>
</evidence>
<keyword evidence="3" id="KW-0808">Transferase</keyword>
<evidence type="ECO:0000256" key="13">
    <source>
        <dbReference type="SAM" id="MobiDB-lite"/>
    </source>
</evidence>
<gene>
    <name evidence="14" type="ORF">PGLA1383_LOCUS48340</name>
</gene>
<evidence type="ECO:0000256" key="9">
    <source>
        <dbReference type="ARBA" id="ARBA00022842"/>
    </source>
</evidence>
<keyword evidence="8" id="KW-0067">ATP-binding</keyword>
<accession>A0A813H3V4</accession>
<evidence type="ECO:0000256" key="5">
    <source>
        <dbReference type="ARBA" id="ARBA00022741"/>
    </source>
</evidence>
<dbReference type="EC" id="2.7.1.4" evidence="11"/>
<organism evidence="14 15">
    <name type="scientific">Polarella glacialis</name>
    <name type="common">Dinoflagellate</name>
    <dbReference type="NCBI Taxonomy" id="89957"/>
    <lineage>
        <taxon>Eukaryota</taxon>
        <taxon>Sar</taxon>
        <taxon>Alveolata</taxon>
        <taxon>Dinophyceae</taxon>
        <taxon>Suessiales</taxon>
        <taxon>Suessiaceae</taxon>
        <taxon>Polarella</taxon>
    </lineage>
</organism>
<proteinExistence type="inferred from homology"/>
<protein>
    <recommendedName>
        <fullName evidence="11">fructokinase</fullName>
        <ecNumber evidence="11">2.7.1.4</ecNumber>
    </recommendedName>
</protein>
<keyword evidence="4" id="KW-0479">Metal-binding</keyword>
<dbReference type="SUPFAM" id="SSF53067">
    <property type="entry name" value="Actin-like ATPase domain"/>
    <property type="match status" value="1"/>
</dbReference>
<keyword evidence="15" id="KW-1185">Reference proteome</keyword>
<dbReference type="AlphaFoldDB" id="A0A813H3V4"/>
<keyword evidence="7" id="KW-0862">Zinc</keyword>
<sequence>MCGELANGELAKGEPILAAVEGGGTTFVVAIGKGSPMQIVERAEFPTQVPPSQTLDQVAAWLSKRKYDALGVACFGPVDLDRESSTWGHITSTPKPGWQDVDVMGPLLAVRAVPHSFDTDVNAPALEEFRHYAGPSDSSCAYVTVGTGVGVGLVVNGRCVKGLVHPEGGHIPALRRPSDLYPGDASNPHPWSIEGHVGAKAIAERAGVSQEELQTIPDDSEVWSDVAWVLGSLCATLTLLCSVERIVFGGGIMQRTSLFPKIRRATREILNGYIKHPRVLLDGPDGIDGYIVPSERGNEAGIYGALALAADAFKEASNERQAATPPPASCFDGCRTQ</sequence>
<dbReference type="InterPro" id="IPR043129">
    <property type="entry name" value="ATPase_NBD"/>
</dbReference>
<dbReference type="GO" id="GO:0046872">
    <property type="term" value="F:metal ion binding"/>
    <property type="evidence" value="ECO:0007669"/>
    <property type="project" value="UniProtKB-KW"/>
</dbReference>
<reference evidence="14" key="1">
    <citation type="submission" date="2021-02" db="EMBL/GenBank/DDBJ databases">
        <authorList>
            <person name="Dougan E. K."/>
            <person name="Rhodes N."/>
            <person name="Thang M."/>
            <person name="Chan C."/>
        </authorList>
    </citation>
    <scope>NUCLEOTIDE SEQUENCE</scope>
</reference>
<dbReference type="CDD" id="cd24067">
    <property type="entry name" value="ASKHA_NBD_ROK_BsFRK-like"/>
    <property type="match status" value="1"/>
</dbReference>
<dbReference type="PROSITE" id="PS01125">
    <property type="entry name" value="ROK"/>
    <property type="match status" value="1"/>
</dbReference>
<dbReference type="InterPro" id="IPR051804">
    <property type="entry name" value="Carb_Metab_Reg_Kinase/Isom"/>
</dbReference>
<dbReference type="GO" id="GO:0008865">
    <property type="term" value="F:fructokinase activity"/>
    <property type="evidence" value="ECO:0007669"/>
    <property type="project" value="UniProtKB-EC"/>
</dbReference>
<dbReference type="GO" id="GO:0005524">
    <property type="term" value="F:ATP binding"/>
    <property type="evidence" value="ECO:0007669"/>
    <property type="project" value="UniProtKB-KW"/>
</dbReference>
<comment type="similarity">
    <text evidence="2">Belongs to the ROK (NagC/XylR) family.</text>
</comment>
<evidence type="ECO:0000256" key="7">
    <source>
        <dbReference type="ARBA" id="ARBA00022833"/>
    </source>
</evidence>
<dbReference type="EMBL" id="CAJNNV010030387">
    <property type="protein sequence ID" value="CAE8632358.1"/>
    <property type="molecule type" value="Genomic_DNA"/>
</dbReference>
<evidence type="ECO:0000256" key="8">
    <source>
        <dbReference type="ARBA" id="ARBA00022840"/>
    </source>
</evidence>
<keyword evidence="5" id="KW-0547">Nucleotide-binding</keyword>
<comment type="catalytic activity">
    <reaction evidence="12">
        <text>D-fructose + ATP = D-fructose 6-phosphate + ADP + H(+)</text>
        <dbReference type="Rhea" id="RHEA:16125"/>
        <dbReference type="ChEBI" id="CHEBI:15378"/>
        <dbReference type="ChEBI" id="CHEBI:30616"/>
        <dbReference type="ChEBI" id="CHEBI:37721"/>
        <dbReference type="ChEBI" id="CHEBI:61527"/>
        <dbReference type="ChEBI" id="CHEBI:456216"/>
        <dbReference type="EC" id="2.7.1.4"/>
    </reaction>
</comment>
<evidence type="ECO:0000313" key="14">
    <source>
        <dbReference type="EMBL" id="CAE8632358.1"/>
    </source>
</evidence>
<keyword evidence="10" id="KW-0119">Carbohydrate metabolism</keyword>
<dbReference type="InterPro" id="IPR000600">
    <property type="entry name" value="ROK"/>
</dbReference>
<comment type="cofactor">
    <cofactor evidence="1">
        <name>Mg(2+)</name>
        <dbReference type="ChEBI" id="CHEBI:18420"/>
    </cofactor>
</comment>
<evidence type="ECO:0000256" key="6">
    <source>
        <dbReference type="ARBA" id="ARBA00022777"/>
    </source>
</evidence>